<dbReference type="EMBL" id="BPLQ01005622">
    <property type="protein sequence ID" value="GIY16017.1"/>
    <property type="molecule type" value="Genomic_DNA"/>
</dbReference>
<keyword evidence="2" id="KW-1185">Reference proteome</keyword>
<organism evidence="1 2">
    <name type="scientific">Caerostris darwini</name>
    <dbReference type="NCBI Taxonomy" id="1538125"/>
    <lineage>
        <taxon>Eukaryota</taxon>
        <taxon>Metazoa</taxon>
        <taxon>Ecdysozoa</taxon>
        <taxon>Arthropoda</taxon>
        <taxon>Chelicerata</taxon>
        <taxon>Arachnida</taxon>
        <taxon>Araneae</taxon>
        <taxon>Araneomorphae</taxon>
        <taxon>Entelegynae</taxon>
        <taxon>Araneoidea</taxon>
        <taxon>Araneidae</taxon>
        <taxon>Caerostris</taxon>
    </lineage>
</organism>
<dbReference type="AlphaFoldDB" id="A0AAV4R745"/>
<protein>
    <submittedName>
        <fullName evidence="1">Uncharacterized protein</fullName>
    </submittedName>
</protein>
<reference evidence="1 2" key="1">
    <citation type="submission" date="2021-06" db="EMBL/GenBank/DDBJ databases">
        <title>Caerostris darwini draft genome.</title>
        <authorList>
            <person name="Kono N."/>
            <person name="Arakawa K."/>
        </authorList>
    </citation>
    <scope>NUCLEOTIDE SEQUENCE [LARGE SCALE GENOMIC DNA]</scope>
</reference>
<dbReference type="Proteomes" id="UP001054837">
    <property type="component" value="Unassembled WGS sequence"/>
</dbReference>
<accession>A0AAV4R745</accession>
<evidence type="ECO:0000313" key="2">
    <source>
        <dbReference type="Proteomes" id="UP001054837"/>
    </source>
</evidence>
<name>A0AAV4R745_9ARAC</name>
<comment type="caution">
    <text evidence="1">The sequence shown here is derived from an EMBL/GenBank/DDBJ whole genome shotgun (WGS) entry which is preliminary data.</text>
</comment>
<sequence length="100" mass="11369">MSTGRSVRARLSAGRCAQPYLRRQPLPRPLRPLNCERPSTAVSTVAVEDTPLQTIAALWIACIHVDRMDPPQDHPVIPFRCVSEDFLFGLYFILRQRLLV</sequence>
<proteinExistence type="predicted"/>
<gene>
    <name evidence="1" type="ORF">CDAR_250101</name>
</gene>
<evidence type="ECO:0000313" key="1">
    <source>
        <dbReference type="EMBL" id="GIY16017.1"/>
    </source>
</evidence>